<dbReference type="SUPFAM" id="SSF46565">
    <property type="entry name" value="Chaperone J-domain"/>
    <property type="match status" value="1"/>
</dbReference>
<dbReference type="Gene3D" id="1.10.287.110">
    <property type="entry name" value="DnaJ domain"/>
    <property type="match status" value="1"/>
</dbReference>
<accession>A0A5C6CUL3</accession>
<reference evidence="3 4" key="1">
    <citation type="submission" date="2019-02" db="EMBL/GenBank/DDBJ databases">
        <title>Deep-cultivation of Planctomycetes and their phenomic and genomic characterization uncovers novel biology.</title>
        <authorList>
            <person name="Wiegand S."/>
            <person name="Jogler M."/>
            <person name="Boedeker C."/>
            <person name="Pinto D."/>
            <person name="Vollmers J."/>
            <person name="Rivas-Marin E."/>
            <person name="Kohn T."/>
            <person name="Peeters S.H."/>
            <person name="Heuer A."/>
            <person name="Rast P."/>
            <person name="Oberbeckmann S."/>
            <person name="Bunk B."/>
            <person name="Jeske O."/>
            <person name="Meyerdierks A."/>
            <person name="Storesund J.E."/>
            <person name="Kallscheuer N."/>
            <person name="Luecker S."/>
            <person name="Lage O.M."/>
            <person name="Pohl T."/>
            <person name="Merkel B.J."/>
            <person name="Hornburger P."/>
            <person name="Mueller R.-W."/>
            <person name="Bruemmer F."/>
            <person name="Labrenz M."/>
            <person name="Spormann A.M."/>
            <person name="Op Den Camp H."/>
            <person name="Overmann J."/>
            <person name="Amann R."/>
            <person name="Jetten M.S.M."/>
            <person name="Mascher T."/>
            <person name="Medema M.H."/>
            <person name="Devos D.P."/>
            <person name="Kaster A.-K."/>
            <person name="Ovreas L."/>
            <person name="Rohde M."/>
            <person name="Galperin M.Y."/>
            <person name="Jogler C."/>
        </authorList>
    </citation>
    <scope>NUCLEOTIDE SEQUENCE [LARGE SCALE GENOMIC DNA]</scope>
    <source>
        <strain evidence="3 4">Pla144</strain>
    </source>
</reference>
<feature type="compositionally biased region" description="Basic and acidic residues" evidence="1">
    <location>
        <begin position="146"/>
        <end position="162"/>
    </location>
</feature>
<name>A0A5C6CUL3_9BACT</name>
<dbReference type="PROSITE" id="PS50076">
    <property type="entry name" value="DNAJ_2"/>
    <property type="match status" value="1"/>
</dbReference>
<dbReference type="OrthoDB" id="273207at2"/>
<dbReference type="InterPro" id="IPR029024">
    <property type="entry name" value="TerB-like"/>
</dbReference>
<feature type="region of interest" description="Disordered" evidence="1">
    <location>
        <begin position="135"/>
        <end position="178"/>
    </location>
</feature>
<feature type="compositionally biased region" description="Polar residues" evidence="1">
    <location>
        <begin position="166"/>
        <end position="177"/>
    </location>
</feature>
<dbReference type="InterPro" id="IPR036869">
    <property type="entry name" value="J_dom_sf"/>
</dbReference>
<evidence type="ECO:0000313" key="4">
    <source>
        <dbReference type="Proteomes" id="UP000318437"/>
    </source>
</evidence>
<dbReference type="InterPro" id="IPR050817">
    <property type="entry name" value="DjlA_DnaK_co-chaperone"/>
</dbReference>
<dbReference type="InterPro" id="IPR001623">
    <property type="entry name" value="DnaJ_domain"/>
</dbReference>
<protein>
    <submittedName>
        <fullName evidence="3">Dna-J like membrane chaperone protein</fullName>
    </submittedName>
</protein>
<dbReference type="Gene3D" id="1.10.3680.10">
    <property type="entry name" value="TerB-like"/>
    <property type="match status" value="1"/>
</dbReference>
<comment type="caution">
    <text evidence="3">The sequence shown here is derived from an EMBL/GenBank/DDBJ whole genome shotgun (WGS) entry which is preliminary data.</text>
</comment>
<dbReference type="CDD" id="cd07177">
    <property type="entry name" value="terB_like"/>
    <property type="match status" value="1"/>
</dbReference>
<dbReference type="PRINTS" id="PR00625">
    <property type="entry name" value="JDOMAIN"/>
</dbReference>
<gene>
    <name evidence="3" type="ORF">Pla144_23220</name>
</gene>
<organism evidence="3 4">
    <name type="scientific">Bythopirellula polymerisocia</name>
    <dbReference type="NCBI Taxonomy" id="2528003"/>
    <lineage>
        <taxon>Bacteria</taxon>
        <taxon>Pseudomonadati</taxon>
        <taxon>Planctomycetota</taxon>
        <taxon>Planctomycetia</taxon>
        <taxon>Pirellulales</taxon>
        <taxon>Lacipirellulaceae</taxon>
        <taxon>Bythopirellula</taxon>
    </lineage>
</organism>
<dbReference type="Pfam" id="PF00226">
    <property type="entry name" value="DnaJ"/>
    <property type="match status" value="1"/>
</dbReference>
<evidence type="ECO:0000256" key="1">
    <source>
        <dbReference type="SAM" id="MobiDB-lite"/>
    </source>
</evidence>
<keyword evidence="4" id="KW-1185">Reference proteome</keyword>
<dbReference type="RefSeq" id="WP_146450739.1">
    <property type="nucleotide sequence ID" value="NZ_SJPS01000003.1"/>
</dbReference>
<dbReference type="SMART" id="SM00271">
    <property type="entry name" value="DnaJ"/>
    <property type="match status" value="1"/>
</dbReference>
<dbReference type="EMBL" id="SJPS01000003">
    <property type="protein sequence ID" value="TWU27545.1"/>
    <property type="molecule type" value="Genomic_DNA"/>
</dbReference>
<dbReference type="Proteomes" id="UP000318437">
    <property type="component" value="Unassembled WGS sequence"/>
</dbReference>
<evidence type="ECO:0000313" key="3">
    <source>
        <dbReference type="EMBL" id="TWU27545.1"/>
    </source>
</evidence>
<feature type="domain" description="J" evidence="2">
    <location>
        <begin position="179"/>
        <end position="239"/>
    </location>
</feature>
<proteinExistence type="predicted"/>
<sequence>MFDYALTSANPMGYSITVLLAWLAASDGKISEEELECLTSASKAGSIQEKGIKQAILCAKNFDLSHINEACEIVKQLDTDHSLLFLELAIGLSLADGYLGNSELHVLLFFADLLDVPLKKLGALFTQVTSHSFPAPGDPSSMKWWHQREGRGQRQQSKDHTRSHNGRNTEQSQTSPPASAYATLGLEAGATIKEIQEAFRRLSKIHHPDRFHQLGEEAVAAATITYKRILTAYESFAIP</sequence>
<dbReference type="CDD" id="cd06257">
    <property type="entry name" value="DnaJ"/>
    <property type="match status" value="1"/>
</dbReference>
<evidence type="ECO:0000259" key="2">
    <source>
        <dbReference type="PROSITE" id="PS50076"/>
    </source>
</evidence>
<dbReference type="PANTHER" id="PTHR24074">
    <property type="entry name" value="CO-CHAPERONE PROTEIN DJLA"/>
    <property type="match status" value="1"/>
</dbReference>
<dbReference type="AlphaFoldDB" id="A0A5C6CUL3"/>